<reference evidence="1" key="2">
    <citation type="journal article" date="2015" name="Fish Shellfish Immunol.">
        <title>Early steps in the European eel (Anguilla anguilla)-Vibrio vulnificus interaction in the gills: Role of the RtxA13 toxin.</title>
        <authorList>
            <person name="Callol A."/>
            <person name="Pajuelo D."/>
            <person name="Ebbesson L."/>
            <person name="Teles M."/>
            <person name="MacKenzie S."/>
            <person name="Amaro C."/>
        </authorList>
    </citation>
    <scope>NUCLEOTIDE SEQUENCE</scope>
</reference>
<proteinExistence type="predicted"/>
<reference evidence="1" key="1">
    <citation type="submission" date="2014-11" db="EMBL/GenBank/DDBJ databases">
        <authorList>
            <person name="Amaro Gonzalez C."/>
        </authorList>
    </citation>
    <scope>NUCLEOTIDE SEQUENCE</scope>
</reference>
<evidence type="ECO:0000313" key="1">
    <source>
        <dbReference type="EMBL" id="JAH58853.1"/>
    </source>
</evidence>
<organism evidence="1">
    <name type="scientific">Anguilla anguilla</name>
    <name type="common">European freshwater eel</name>
    <name type="synonym">Muraena anguilla</name>
    <dbReference type="NCBI Taxonomy" id="7936"/>
    <lineage>
        <taxon>Eukaryota</taxon>
        <taxon>Metazoa</taxon>
        <taxon>Chordata</taxon>
        <taxon>Craniata</taxon>
        <taxon>Vertebrata</taxon>
        <taxon>Euteleostomi</taxon>
        <taxon>Actinopterygii</taxon>
        <taxon>Neopterygii</taxon>
        <taxon>Teleostei</taxon>
        <taxon>Anguilliformes</taxon>
        <taxon>Anguillidae</taxon>
        <taxon>Anguilla</taxon>
    </lineage>
</organism>
<sequence>MQQPRGLQPREAVPL</sequence>
<protein>
    <submittedName>
        <fullName evidence="1">Uncharacterized protein</fullName>
    </submittedName>
</protein>
<name>A0A0E9U1L7_ANGAN</name>
<dbReference type="EMBL" id="GBXM01049724">
    <property type="protein sequence ID" value="JAH58853.1"/>
    <property type="molecule type" value="Transcribed_RNA"/>
</dbReference>
<accession>A0A0E9U1L7</accession>